<protein>
    <submittedName>
        <fullName evidence="1">Uncharacterized protein</fullName>
    </submittedName>
</protein>
<dbReference type="Proteomes" id="UP000177960">
    <property type="component" value="Unassembled WGS sequence"/>
</dbReference>
<comment type="caution">
    <text evidence="1">The sequence shown here is derived from an EMBL/GenBank/DDBJ whole genome shotgun (WGS) entry which is preliminary data.</text>
</comment>
<reference evidence="1 2" key="1">
    <citation type="journal article" date="2016" name="Nat. Commun.">
        <title>Thousands of microbial genomes shed light on interconnected biogeochemical processes in an aquifer system.</title>
        <authorList>
            <person name="Anantharaman K."/>
            <person name="Brown C.T."/>
            <person name="Hug L.A."/>
            <person name="Sharon I."/>
            <person name="Castelle C.J."/>
            <person name="Probst A.J."/>
            <person name="Thomas B.C."/>
            <person name="Singh A."/>
            <person name="Wilkins M.J."/>
            <person name="Karaoz U."/>
            <person name="Brodie E.L."/>
            <person name="Williams K.H."/>
            <person name="Hubbard S.S."/>
            <person name="Banfield J.F."/>
        </authorList>
    </citation>
    <scope>NUCLEOTIDE SEQUENCE [LARGE SCALE GENOMIC DNA]</scope>
</reference>
<name>A0A1G1ZJ12_9BACT</name>
<evidence type="ECO:0000313" key="1">
    <source>
        <dbReference type="EMBL" id="OGY64419.1"/>
    </source>
</evidence>
<evidence type="ECO:0000313" key="2">
    <source>
        <dbReference type="Proteomes" id="UP000177960"/>
    </source>
</evidence>
<dbReference type="AlphaFoldDB" id="A0A1G1ZJ12"/>
<dbReference type="EMBL" id="MHJG01000003">
    <property type="protein sequence ID" value="OGY64419.1"/>
    <property type="molecule type" value="Genomic_DNA"/>
</dbReference>
<accession>A0A1G1ZJ12</accession>
<gene>
    <name evidence="1" type="ORF">A3B92_02720</name>
</gene>
<organism evidence="1 2">
    <name type="scientific">Candidatus Harrisonbacteria bacterium RIFCSPHIGHO2_02_FULL_42_16</name>
    <dbReference type="NCBI Taxonomy" id="1798404"/>
    <lineage>
        <taxon>Bacteria</taxon>
        <taxon>Candidatus Harrisoniibacteriota</taxon>
    </lineage>
</organism>
<sequence>MSTATIQKIKKELKKELKQELMKELHQLRNEMRLLFPQENLSGYSHPERIKKSYLNALKRHSPVFK</sequence>
<proteinExistence type="predicted"/>